<dbReference type="PANTHER" id="PTHR13022">
    <property type="entry name" value="EUKARYOTIC TRANSLATION INITIATION FACTOR 3 SUBUNIT 11"/>
    <property type="match status" value="1"/>
</dbReference>
<keyword evidence="2 5" id="KW-0396">Initiation factor</keyword>
<dbReference type="FunFam" id="1.10.10.10:FF:000212">
    <property type="entry name" value="Eukaryotic translation initiation factor 3 subunit K"/>
    <property type="match status" value="1"/>
</dbReference>
<evidence type="ECO:0000256" key="2">
    <source>
        <dbReference type="ARBA" id="ARBA00022540"/>
    </source>
</evidence>
<dbReference type="GO" id="GO:0016282">
    <property type="term" value="C:eukaryotic 43S preinitiation complex"/>
    <property type="evidence" value="ECO:0007669"/>
    <property type="project" value="UniProtKB-UniRule"/>
</dbReference>
<dbReference type="InterPro" id="IPR033464">
    <property type="entry name" value="CSN8_PSD8_EIF3K"/>
</dbReference>
<comment type="function">
    <text evidence="4">Component of the eukaryotic translation initiation factor 3 (eIF-3) complex, which is required for several steps in the initiation of protein synthesis. The eIF-3 complex associates with the 40S ribosome and facilitates the recruitment of eIF-1, eIF-1A, eIF-2:GTP:methionyl-tRNAi and eIF-5 to form the 43S pre-initiation complex (43S PIC). The eIF-3 complex stimulates mRNA recruitment to the 43S PIC and scanning of the mRNA for AUG recognition. The eIF-3 complex is also required for disassembly and recycling of post-termination ribosomal complexes and subsequently prevents premature joining of the 40S and 60S ribosomal subunits prior to initiation. The eIF-3 complex specifically targets and initiates translation of a subset of mRNAs involved in cell proliferation, including cell cycling, differentiation and apoptosis, and uses different modes of RNA stem-loop binding to exert either translational activation or repression.</text>
</comment>
<dbReference type="InterPro" id="IPR036390">
    <property type="entry name" value="WH_DNA-bd_sf"/>
</dbReference>
<keyword evidence="1 5" id="KW-0963">Cytoplasm</keyword>
<comment type="similarity">
    <text evidence="5">Belongs to the eIF-3 subunit K family.</text>
</comment>
<dbReference type="InterPro" id="IPR000717">
    <property type="entry name" value="PCI_dom"/>
</dbReference>
<evidence type="ECO:0000256" key="4">
    <source>
        <dbReference type="ARBA" id="ARBA00057041"/>
    </source>
</evidence>
<reference evidence="7 8" key="1">
    <citation type="submission" date="2019-01" db="EMBL/GenBank/DDBJ databases">
        <title>A draft genome assembly of the solar-powered sea slug Elysia chlorotica.</title>
        <authorList>
            <person name="Cai H."/>
            <person name="Li Q."/>
            <person name="Fang X."/>
            <person name="Li J."/>
            <person name="Curtis N.E."/>
            <person name="Altenburger A."/>
            <person name="Shibata T."/>
            <person name="Feng M."/>
            <person name="Maeda T."/>
            <person name="Schwartz J.A."/>
            <person name="Shigenobu S."/>
            <person name="Lundholm N."/>
            <person name="Nishiyama T."/>
            <person name="Yang H."/>
            <person name="Hasebe M."/>
            <person name="Li S."/>
            <person name="Pierce S.K."/>
            <person name="Wang J."/>
        </authorList>
    </citation>
    <scope>NUCLEOTIDE SEQUENCE [LARGE SCALE GENOMIC DNA]</scope>
    <source>
        <strain evidence="7">EC2010</strain>
        <tissue evidence="7">Whole organism of an adult</tissue>
    </source>
</reference>
<dbReference type="PANTHER" id="PTHR13022:SF0">
    <property type="entry name" value="EUKARYOTIC TRANSLATION INITIATION FACTOR 3 SUBUNIT K"/>
    <property type="match status" value="1"/>
</dbReference>
<feature type="domain" description="PCI" evidence="6">
    <location>
        <begin position="40"/>
        <end position="203"/>
    </location>
</feature>
<dbReference type="PROSITE" id="PS50250">
    <property type="entry name" value="PCI"/>
    <property type="match status" value="1"/>
</dbReference>
<dbReference type="GO" id="GO:0003723">
    <property type="term" value="F:RNA binding"/>
    <property type="evidence" value="ECO:0007669"/>
    <property type="project" value="UniProtKB-UniRule"/>
</dbReference>
<dbReference type="InterPro" id="IPR036388">
    <property type="entry name" value="WH-like_DNA-bd_sf"/>
</dbReference>
<evidence type="ECO:0000313" key="8">
    <source>
        <dbReference type="Proteomes" id="UP000271974"/>
    </source>
</evidence>
<evidence type="ECO:0000256" key="5">
    <source>
        <dbReference type="HAMAP-Rule" id="MF_03010"/>
    </source>
</evidence>
<dbReference type="FunFam" id="1.25.40.250:FF:000001">
    <property type="entry name" value="Eukaryotic translation initiation factor 3 subunit K"/>
    <property type="match status" value="1"/>
</dbReference>
<comment type="caution">
    <text evidence="7">The sequence shown here is derived from an EMBL/GenBank/DDBJ whole genome shotgun (WGS) entry which is preliminary data.</text>
</comment>
<evidence type="ECO:0000259" key="6">
    <source>
        <dbReference type="PROSITE" id="PS50250"/>
    </source>
</evidence>
<dbReference type="InterPro" id="IPR009374">
    <property type="entry name" value="eIF3k"/>
</dbReference>
<dbReference type="Pfam" id="PF10075">
    <property type="entry name" value="CSN8_PSD8_EIF3K"/>
    <property type="match status" value="1"/>
</dbReference>
<gene>
    <name evidence="7" type="ORF">EGW08_018996</name>
</gene>
<dbReference type="EMBL" id="RQTK01000961">
    <property type="protein sequence ID" value="RUS73237.1"/>
    <property type="molecule type" value="Genomic_DNA"/>
</dbReference>
<dbReference type="GO" id="GO:0001732">
    <property type="term" value="P:formation of cytoplasmic translation initiation complex"/>
    <property type="evidence" value="ECO:0007669"/>
    <property type="project" value="UniProtKB-UniRule"/>
</dbReference>
<organism evidence="7 8">
    <name type="scientific">Elysia chlorotica</name>
    <name type="common">Eastern emerald elysia</name>
    <name type="synonym">Sea slug</name>
    <dbReference type="NCBI Taxonomy" id="188477"/>
    <lineage>
        <taxon>Eukaryota</taxon>
        <taxon>Metazoa</taxon>
        <taxon>Spiralia</taxon>
        <taxon>Lophotrochozoa</taxon>
        <taxon>Mollusca</taxon>
        <taxon>Gastropoda</taxon>
        <taxon>Heterobranchia</taxon>
        <taxon>Euthyneura</taxon>
        <taxon>Panpulmonata</taxon>
        <taxon>Sacoglossa</taxon>
        <taxon>Placobranchoidea</taxon>
        <taxon>Plakobranchidae</taxon>
        <taxon>Elysia</taxon>
    </lineage>
</organism>
<dbReference type="InterPro" id="IPR016024">
    <property type="entry name" value="ARM-type_fold"/>
</dbReference>
<dbReference type="Gene3D" id="1.25.40.250">
    <property type="entry name" value="ARM repeat, domain 1"/>
    <property type="match status" value="1"/>
</dbReference>
<comment type="subunit">
    <text evidence="5">Component of the eukaryotic translation initiation factor 3 (eIF-3) complex.</text>
</comment>
<proteinExistence type="inferred from homology"/>
<evidence type="ECO:0000313" key="7">
    <source>
        <dbReference type="EMBL" id="RUS73237.1"/>
    </source>
</evidence>
<dbReference type="STRING" id="188477.A0A3S1B284"/>
<evidence type="ECO:0000256" key="3">
    <source>
        <dbReference type="ARBA" id="ARBA00022917"/>
    </source>
</evidence>
<evidence type="ECO:0000256" key="1">
    <source>
        <dbReference type="ARBA" id="ARBA00022490"/>
    </source>
</evidence>
<dbReference type="GO" id="GO:0033290">
    <property type="term" value="C:eukaryotic 48S preinitiation complex"/>
    <property type="evidence" value="ECO:0007669"/>
    <property type="project" value="UniProtKB-UniRule"/>
</dbReference>
<protein>
    <recommendedName>
        <fullName evidence="5">Eukaryotic translation initiation factor 3 subunit K</fullName>
        <shortName evidence="5">eIF3k</shortName>
    </recommendedName>
    <alternativeName>
        <fullName evidence="5">eIF-3 p25</fullName>
    </alternativeName>
</protein>
<dbReference type="InterPro" id="IPR016020">
    <property type="entry name" value="Transl_init_fac_sub12_N_euk"/>
</dbReference>
<dbReference type="GO" id="GO:0043022">
    <property type="term" value="F:ribosome binding"/>
    <property type="evidence" value="ECO:0007669"/>
    <property type="project" value="InterPro"/>
</dbReference>
<dbReference type="HAMAP" id="MF_03010">
    <property type="entry name" value="eIF3k"/>
    <property type="match status" value="1"/>
</dbReference>
<dbReference type="SUPFAM" id="SSF48371">
    <property type="entry name" value="ARM repeat"/>
    <property type="match status" value="1"/>
</dbReference>
<dbReference type="SUPFAM" id="SSF46785">
    <property type="entry name" value="Winged helix' DNA-binding domain"/>
    <property type="match status" value="1"/>
</dbReference>
<comment type="function">
    <text evidence="5">Component of the eukaryotic translation initiation factor 3 (eIF-3) complex, which is involved in protein synthesis of a specialized repertoire of mRNAs and, together with other initiation factors, stimulates binding of mRNA and methionyl-tRNAi to the 40S ribosome. The eIF-3 complex specifically targets and initiates translation of a subset of mRNAs involved in cell proliferation.</text>
</comment>
<sequence length="217" mass="24556">MAEAMRATVASLLKGIERYNPENLVNLQRYVDMQANENTYDLEANLAVLKLYQFNPNLYQAEVTAVILLKALTNLPHSDFILCKCMIEPGRLLEEPVAKVLVLAELLETANFNEFWITLMKDLDPLVEGIVGFEDSIRKFVCHVVASTYSTIRKDKLRQLLGNVTEAQASQWVSKYGWTEQLDGYVFIANQDETIRTKNITEKISFDSVAAIMASGR</sequence>
<dbReference type="GO" id="GO:0003743">
    <property type="term" value="F:translation initiation factor activity"/>
    <property type="evidence" value="ECO:0007669"/>
    <property type="project" value="UniProtKB-UniRule"/>
</dbReference>
<dbReference type="GO" id="GO:0006446">
    <property type="term" value="P:regulation of translational initiation"/>
    <property type="evidence" value="ECO:0007669"/>
    <property type="project" value="InterPro"/>
</dbReference>
<accession>A0A3S1B284</accession>
<dbReference type="GO" id="GO:0005852">
    <property type="term" value="C:eukaryotic translation initiation factor 3 complex"/>
    <property type="evidence" value="ECO:0007669"/>
    <property type="project" value="UniProtKB-UniRule"/>
</dbReference>
<dbReference type="OrthoDB" id="337745at2759"/>
<dbReference type="Proteomes" id="UP000271974">
    <property type="component" value="Unassembled WGS sequence"/>
</dbReference>
<dbReference type="AlphaFoldDB" id="A0A3S1B284"/>
<comment type="subcellular location">
    <subcellularLocation>
        <location evidence="5">Cytoplasm</location>
    </subcellularLocation>
</comment>
<dbReference type="Gene3D" id="1.10.10.10">
    <property type="entry name" value="Winged helix-like DNA-binding domain superfamily/Winged helix DNA-binding domain"/>
    <property type="match status" value="1"/>
</dbReference>
<name>A0A3S1B284_ELYCH</name>
<keyword evidence="8" id="KW-1185">Reference proteome</keyword>
<keyword evidence="3 5" id="KW-0648">Protein biosynthesis</keyword>